<organism evidence="3 4">
    <name type="scientific">Peptoclostridium acidaminophilum DSM 3953</name>
    <dbReference type="NCBI Taxonomy" id="1286171"/>
    <lineage>
        <taxon>Bacteria</taxon>
        <taxon>Bacillati</taxon>
        <taxon>Bacillota</taxon>
        <taxon>Clostridia</taxon>
        <taxon>Peptostreptococcales</taxon>
        <taxon>Peptoclostridiaceae</taxon>
        <taxon>Peptoclostridium</taxon>
    </lineage>
</organism>
<evidence type="ECO:0000256" key="2">
    <source>
        <dbReference type="SAM" id="Phobius"/>
    </source>
</evidence>
<dbReference type="AlphaFoldDB" id="W8T2F7"/>
<name>W8T2F7_PEPAC</name>
<keyword evidence="2" id="KW-0812">Transmembrane</keyword>
<keyword evidence="2" id="KW-1133">Transmembrane helix</keyword>
<keyword evidence="1" id="KW-0175">Coiled coil</keyword>
<dbReference type="EMBL" id="CP007452">
    <property type="protein sequence ID" value="AHM55929.1"/>
    <property type="molecule type" value="Genomic_DNA"/>
</dbReference>
<keyword evidence="4" id="KW-1185">Reference proteome</keyword>
<gene>
    <name evidence="3" type="ORF">EAL2_c06270</name>
</gene>
<dbReference type="OrthoDB" id="9924406at2"/>
<feature type="transmembrane region" description="Helical" evidence="2">
    <location>
        <begin position="58"/>
        <end position="77"/>
    </location>
</feature>
<keyword evidence="2" id="KW-0472">Membrane</keyword>
<feature type="transmembrane region" description="Helical" evidence="2">
    <location>
        <begin position="131"/>
        <end position="149"/>
    </location>
</feature>
<dbReference type="eggNOG" id="ENOG502ZWHP">
    <property type="taxonomic scope" value="Bacteria"/>
</dbReference>
<dbReference type="RefSeq" id="WP_038601683.1">
    <property type="nucleotide sequence ID" value="NZ_CP007452.1"/>
</dbReference>
<evidence type="ECO:0000313" key="4">
    <source>
        <dbReference type="Proteomes" id="UP000019591"/>
    </source>
</evidence>
<dbReference type="HOGENOM" id="CLU_1737782_0_0_9"/>
<feature type="coiled-coil region" evidence="1">
    <location>
        <begin position="9"/>
        <end position="43"/>
    </location>
</feature>
<evidence type="ECO:0000256" key="1">
    <source>
        <dbReference type="SAM" id="Coils"/>
    </source>
</evidence>
<reference evidence="3 4" key="1">
    <citation type="journal article" date="2014" name="Genome Announc.">
        <title>Complete Genome Sequence of Amino Acid-Utilizing Eubacterium acidaminophilum al-2 (DSM 3953).</title>
        <authorList>
            <person name="Poehlein A."/>
            <person name="Andreesen J.R."/>
            <person name="Daniel R."/>
        </authorList>
    </citation>
    <scope>NUCLEOTIDE SEQUENCE [LARGE SCALE GENOMIC DNA]</scope>
    <source>
        <strain evidence="3 4">DSM 3953</strain>
    </source>
</reference>
<proteinExistence type="predicted"/>
<sequence>MKSFSFEEYKEARETLDEIAEMKKQIEALKKDYEDKFLEMESNINGKISSFYGRIGEILTLIITAVAMIVFNIQLIGSVKINFDEPLKAAQTILAIDLPYIVLFSILLLVFHIIIGKDEKRTIRAIDVKNVILKSIPIVIIIVACLVFIA</sequence>
<dbReference type="PATRIC" id="fig|1286171.3.peg.572"/>
<feature type="transmembrane region" description="Helical" evidence="2">
    <location>
        <begin position="89"/>
        <end position="111"/>
    </location>
</feature>
<dbReference type="KEGG" id="eac:EAL2_c06270"/>
<dbReference type="Proteomes" id="UP000019591">
    <property type="component" value="Chromosome"/>
</dbReference>
<protein>
    <submittedName>
        <fullName evidence="3">Uncharacterized protein</fullName>
    </submittedName>
</protein>
<accession>W8T2F7</accession>
<evidence type="ECO:0000313" key="3">
    <source>
        <dbReference type="EMBL" id="AHM55929.1"/>
    </source>
</evidence>